<evidence type="ECO:0000313" key="2">
    <source>
        <dbReference type="EMBL" id="KAF3537111.1"/>
    </source>
</evidence>
<evidence type="ECO:0000313" key="3">
    <source>
        <dbReference type="Proteomes" id="UP000712600"/>
    </source>
</evidence>
<dbReference type="EMBL" id="QGKX02001290">
    <property type="protein sequence ID" value="KAF3537111.1"/>
    <property type="molecule type" value="Genomic_DNA"/>
</dbReference>
<reference evidence="2" key="1">
    <citation type="submission" date="2019-12" db="EMBL/GenBank/DDBJ databases">
        <title>Genome sequencing and annotation of Brassica cretica.</title>
        <authorList>
            <person name="Studholme D.J."/>
            <person name="Sarris P."/>
        </authorList>
    </citation>
    <scope>NUCLEOTIDE SEQUENCE</scope>
    <source>
        <strain evidence="2">PFS-109/04</strain>
        <tissue evidence="2">Leaf</tissue>
    </source>
</reference>
<accession>A0A8S9Q7R8</accession>
<gene>
    <name evidence="2" type="ORF">F2Q69_00021173</name>
</gene>
<organism evidence="2 3">
    <name type="scientific">Brassica cretica</name>
    <name type="common">Mustard</name>
    <dbReference type="NCBI Taxonomy" id="69181"/>
    <lineage>
        <taxon>Eukaryota</taxon>
        <taxon>Viridiplantae</taxon>
        <taxon>Streptophyta</taxon>
        <taxon>Embryophyta</taxon>
        <taxon>Tracheophyta</taxon>
        <taxon>Spermatophyta</taxon>
        <taxon>Magnoliopsida</taxon>
        <taxon>eudicotyledons</taxon>
        <taxon>Gunneridae</taxon>
        <taxon>Pentapetalae</taxon>
        <taxon>rosids</taxon>
        <taxon>malvids</taxon>
        <taxon>Brassicales</taxon>
        <taxon>Brassicaceae</taxon>
        <taxon>Brassiceae</taxon>
        <taxon>Brassica</taxon>
    </lineage>
</organism>
<dbReference type="AlphaFoldDB" id="A0A8S9Q7R8"/>
<comment type="caution">
    <text evidence="2">The sequence shown here is derived from an EMBL/GenBank/DDBJ whole genome shotgun (WGS) entry which is preliminary data.</text>
</comment>
<dbReference type="Proteomes" id="UP000712600">
    <property type="component" value="Unassembled WGS sequence"/>
</dbReference>
<evidence type="ECO:0000256" key="1">
    <source>
        <dbReference type="SAM" id="MobiDB-lite"/>
    </source>
</evidence>
<feature type="region of interest" description="Disordered" evidence="1">
    <location>
        <begin position="281"/>
        <end position="300"/>
    </location>
</feature>
<protein>
    <submittedName>
        <fullName evidence="2">Uncharacterized protein</fullName>
    </submittedName>
</protein>
<feature type="compositionally biased region" description="Polar residues" evidence="1">
    <location>
        <begin position="281"/>
        <end position="297"/>
    </location>
</feature>
<proteinExistence type="predicted"/>
<name>A0A8S9Q7R8_BRACR</name>
<sequence length="492" mass="53773">MPVSSLPSSVARCDIRFNLSITALSTLDSLCKAHPPLHYVLVSTEPRTAHLRDVWPRGISKLPASFPRPCPSRVVNPQYSLFIFRVSAVKTRPILLRYGHLRSSSLSQSTTINLQATVNHLPSLHPCSGPPPCSVFTVASSFAVVPSNPVMVFFPKTSISVSLLSRLCLPCRALLPDGLKPHVIVSPALAVVGSKFAVSSSSGSAWRRKLVSSNGEFLLICKTGLRSLDYSRIRPKLLKSEQFRTEMVNVITDIRSLTCQVKSGQLNKGSNQLRLNQTKPELNQKSRLVSSSSTEPQTAHLRDVWPRRISKLPASFPRPCPSRVVNPRFSLLIFRVSAVKTRPLLLRYGHPRSSSLLQSTTINLQATVNHLPSLHPFSGPPPCSVFTVASSFAVVASNPVMALFPETSNGVSLQSRLCLPRRALLRDGLKPHVIVSPALAVVGSKIAVSSSSGSAWRRKLVSSNGEFLLICKTCLRSLDYSRIHPKLLKCAL</sequence>